<evidence type="ECO:0000313" key="2">
    <source>
        <dbReference type="EMBL" id="KAK4468133.1"/>
    </source>
</evidence>
<evidence type="ECO:0000313" key="3">
    <source>
        <dbReference type="Proteomes" id="UP001292079"/>
    </source>
</evidence>
<organism evidence="2 3">
    <name type="scientific">Schistosoma mekongi</name>
    <name type="common">Parasitic worm</name>
    <dbReference type="NCBI Taxonomy" id="38744"/>
    <lineage>
        <taxon>Eukaryota</taxon>
        <taxon>Metazoa</taxon>
        <taxon>Spiralia</taxon>
        <taxon>Lophotrochozoa</taxon>
        <taxon>Platyhelminthes</taxon>
        <taxon>Trematoda</taxon>
        <taxon>Digenea</taxon>
        <taxon>Strigeidida</taxon>
        <taxon>Schistosomatoidea</taxon>
        <taxon>Schistosomatidae</taxon>
        <taxon>Schistosoma</taxon>
    </lineage>
</organism>
<comment type="caution">
    <text evidence="2">The sequence shown here is derived from an EMBL/GenBank/DDBJ whole genome shotgun (WGS) entry which is preliminary data.</text>
</comment>
<evidence type="ECO:0000256" key="1">
    <source>
        <dbReference type="SAM" id="Coils"/>
    </source>
</evidence>
<keyword evidence="1" id="KW-0175">Coiled coil</keyword>
<dbReference type="EMBL" id="JALJAT010000007">
    <property type="protein sequence ID" value="KAK4468133.1"/>
    <property type="molecule type" value="Genomic_DNA"/>
</dbReference>
<keyword evidence="3" id="KW-1185">Reference proteome</keyword>
<dbReference type="Pfam" id="PF05250">
    <property type="entry name" value="UPF0193"/>
    <property type="match status" value="1"/>
</dbReference>
<dbReference type="InterPro" id="IPR007914">
    <property type="entry name" value="UPF0193"/>
</dbReference>
<dbReference type="Proteomes" id="UP001292079">
    <property type="component" value="Unassembled WGS sequence"/>
</dbReference>
<dbReference type="AlphaFoldDB" id="A0AAE1Z6R8"/>
<sequence length="227" mass="26332">MESHAILLVKVVSTVSMSIEGFWNTSRVNYSDETKKFLKDLVNESKIANFYRHSINEAIKNGESLSTDSILISSIKKRSPPDQKAKRIKSLKRPQRRTKSLIELSGAYDPVPYRPSPITLNTGASEKLRLAHLMTYGEEPTWKSLKNDQIKDGRLEYLSRRILKYPKVNGNDCDDDRKEIEANNKDRFEELIDEINERREFLTKMESFGRVKEYRTSIENRNISINS</sequence>
<proteinExistence type="predicted"/>
<gene>
    <name evidence="2" type="ORF">MN116_008299</name>
</gene>
<feature type="coiled-coil region" evidence="1">
    <location>
        <begin position="178"/>
        <end position="205"/>
    </location>
</feature>
<dbReference type="PANTHER" id="PTHR28348">
    <property type="entry name" value="UPF0193 PROTEIN EVG1"/>
    <property type="match status" value="1"/>
</dbReference>
<reference evidence="2" key="1">
    <citation type="submission" date="2022-04" db="EMBL/GenBank/DDBJ databases">
        <authorList>
            <person name="Xu L."/>
            <person name="Lv Z."/>
        </authorList>
    </citation>
    <scope>NUCLEOTIDE SEQUENCE</scope>
    <source>
        <strain evidence="2">LV_2022a</strain>
    </source>
</reference>
<reference evidence="2" key="2">
    <citation type="journal article" date="2023" name="Infect Dis Poverty">
        <title>Chromosome-scale genome of the human blood fluke Schistosoma mekongi and its implications for public health.</title>
        <authorList>
            <person name="Zhou M."/>
            <person name="Xu L."/>
            <person name="Xu D."/>
            <person name="Chen W."/>
            <person name="Khan J."/>
            <person name="Hu Y."/>
            <person name="Huang H."/>
            <person name="Wei H."/>
            <person name="Zhang Y."/>
            <person name="Chusongsang P."/>
            <person name="Tanasarnprasert K."/>
            <person name="Hu X."/>
            <person name="Limpanont Y."/>
            <person name="Lv Z."/>
        </authorList>
    </citation>
    <scope>NUCLEOTIDE SEQUENCE</scope>
    <source>
        <strain evidence="2">LV_2022a</strain>
    </source>
</reference>
<dbReference type="PANTHER" id="PTHR28348:SF1">
    <property type="entry name" value="UPF0193 PROTEIN EVG1"/>
    <property type="match status" value="1"/>
</dbReference>
<name>A0AAE1Z6R8_SCHME</name>
<accession>A0AAE1Z6R8</accession>
<protein>
    <submittedName>
        <fullName evidence="2">Uncharacterized protein</fullName>
    </submittedName>
</protein>